<dbReference type="EMBL" id="JACHMO010000001">
    <property type="protein sequence ID" value="MBB5800922.1"/>
    <property type="molecule type" value="Genomic_DNA"/>
</dbReference>
<gene>
    <name evidence="2" type="ORF">F4560_000690</name>
</gene>
<dbReference type="PROSITE" id="PS51725">
    <property type="entry name" value="ABM"/>
    <property type="match status" value="1"/>
</dbReference>
<dbReference type="Proteomes" id="UP000552097">
    <property type="component" value="Unassembled WGS sequence"/>
</dbReference>
<accession>A0A7W9LYR9</accession>
<dbReference type="GO" id="GO:0004497">
    <property type="term" value="F:monooxygenase activity"/>
    <property type="evidence" value="ECO:0007669"/>
    <property type="project" value="UniProtKB-KW"/>
</dbReference>
<dbReference type="InterPro" id="IPR011008">
    <property type="entry name" value="Dimeric_a/b-barrel"/>
</dbReference>
<dbReference type="InterPro" id="IPR007138">
    <property type="entry name" value="ABM_dom"/>
</dbReference>
<protein>
    <submittedName>
        <fullName evidence="2">Quinol monooxygenase YgiN</fullName>
    </submittedName>
</protein>
<evidence type="ECO:0000259" key="1">
    <source>
        <dbReference type="PROSITE" id="PS51725"/>
    </source>
</evidence>
<keyword evidence="2" id="KW-0560">Oxidoreductase</keyword>
<feature type="domain" description="ABM" evidence="1">
    <location>
        <begin position="3"/>
        <end position="91"/>
    </location>
</feature>
<dbReference type="SUPFAM" id="SSF54909">
    <property type="entry name" value="Dimeric alpha+beta barrel"/>
    <property type="match status" value="1"/>
</dbReference>
<dbReference type="RefSeq" id="WP_184916091.1">
    <property type="nucleotide sequence ID" value="NZ_JACHMO010000001.1"/>
</dbReference>
<sequence length="113" mass="12859">MSILVRVEVTVPEAQLDEFRELAEKLTTAIEDEPGTIRYRWFTGKDPSMFVLIEEFVDEDAALDHNRNCGALLEKIATVSTVTRNDVYGTLSDDIKRELESKQGKFTFAPLFD</sequence>
<reference evidence="2 3" key="1">
    <citation type="submission" date="2020-08" db="EMBL/GenBank/DDBJ databases">
        <title>Sequencing the genomes of 1000 actinobacteria strains.</title>
        <authorList>
            <person name="Klenk H.-P."/>
        </authorList>
    </citation>
    <scope>NUCLEOTIDE SEQUENCE [LARGE SCALE GENOMIC DNA]</scope>
    <source>
        <strain evidence="2 3">DSM 45486</strain>
    </source>
</reference>
<dbReference type="Pfam" id="PF03992">
    <property type="entry name" value="ABM"/>
    <property type="match status" value="1"/>
</dbReference>
<proteinExistence type="predicted"/>
<evidence type="ECO:0000313" key="2">
    <source>
        <dbReference type="EMBL" id="MBB5800922.1"/>
    </source>
</evidence>
<name>A0A7W9LYR9_9PSEU</name>
<dbReference type="Gene3D" id="3.30.70.100">
    <property type="match status" value="1"/>
</dbReference>
<evidence type="ECO:0000313" key="3">
    <source>
        <dbReference type="Proteomes" id="UP000552097"/>
    </source>
</evidence>
<comment type="caution">
    <text evidence="2">The sequence shown here is derived from an EMBL/GenBank/DDBJ whole genome shotgun (WGS) entry which is preliminary data.</text>
</comment>
<keyword evidence="2" id="KW-0503">Monooxygenase</keyword>
<organism evidence="2 3">
    <name type="scientific">Saccharothrix ecbatanensis</name>
    <dbReference type="NCBI Taxonomy" id="1105145"/>
    <lineage>
        <taxon>Bacteria</taxon>
        <taxon>Bacillati</taxon>
        <taxon>Actinomycetota</taxon>
        <taxon>Actinomycetes</taxon>
        <taxon>Pseudonocardiales</taxon>
        <taxon>Pseudonocardiaceae</taxon>
        <taxon>Saccharothrix</taxon>
    </lineage>
</organism>
<dbReference type="AlphaFoldDB" id="A0A7W9LYR9"/>
<keyword evidence="3" id="KW-1185">Reference proteome</keyword>